<evidence type="ECO:0000313" key="3">
    <source>
        <dbReference type="Proteomes" id="UP000472273"/>
    </source>
</evidence>
<feature type="compositionally biased region" description="Basic and acidic residues" evidence="1">
    <location>
        <begin position="50"/>
        <end position="68"/>
    </location>
</feature>
<feature type="compositionally biased region" description="Polar residues" evidence="1">
    <location>
        <begin position="149"/>
        <end position="159"/>
    </location>
</feature>
<dbReference type="AlphaFoldDB" id="A0A670YJ05"/>
<feature type="region of interest" description="Disordered" evidence="1">
    <location>
        <begin position="98"/>
        <end position="162"/>
    </location>
</feature>
<name>A0A670YJ05_PSETE</name>
<organism evidence="2 3">
    <name type="scientific">Pseudonaja textilis</name>
    <name type="common">Eastern brown snake</name>
    <dbReference type="NCBI Taxonomy" id="8673"/>
    <lineage>
        <taxon>Eukaryota</taxon>
        <taxon>Metazoa</taxon>
        <taxon>Chordata</taxon>
        <taxon>Craniata</taxon>
        <taxon>Vertebrata</taxon>
        <taxon>Euteleostomi</taxon>
        <taxon>Lepidosauria</taxon>
        <taxon>Squamata</taxon>
        <taxon>Bifurcata</taxon>
        <taxon>Unidentata</taxon>
        <taxon>Episquamata</taxon>
        <taxon>Toxicofera</taxon>
        <taxon>Serpentes</taxon>
        <taxon>Colubroidea</taxon>
        <taxon>Elapidae</taxon>
        <taxon>Hydrophiinae</taxon>
        <taxon>Pseudonaja</taxon>
    </lineage>
</organism>
<feature type="region of interest" description="Disordered" evidence="1">
    <location>
        <begin position="48"/>
        <end position="68"/>
    </location>
</feature>
<evidence type="ECO:0008006" key="4">
    <source>
        <dbReference type="Google" id="ProtNLM"/>
    </source>
</evidence>
<keyword evidence="3" id="KW-1185">Reference proteome</keyword>
<dbReference type="OMA" id="TCWSSTA"/>
<reference evidence="2" key="1">
    <citation type="submission" date="2025-08" db="UniProtKB">
        <authorList>
            <consortium name="Ensembl"/>
        </authorList>
    </citation>
    <scope>IDENTIFICATION</scope>
</reference>
<dbReference type="Ensembl" id="ENSPTXT00000009822.1">
    <property type="protein sequence ID" value="ENSPTXP00000009498.1"/>
    <property type="gene ID" value="ENSPTXG00000006796.1"/>
</dbReference>
<evidence type="ECO:0000313" key="2">
    <source>
        <dbReference type="Ensembl" id="ENSPTXP00000009498.1"/>
    </source>
</evidence>
<dbReference type="GeneTree" id="ENSGT00940000157161"/>
<feature type="region of interest" description="Disordered" evidence="1">
    <location>
        <begin position="174"/>
        <end position="194"/>
    </location>
</feature>
<reference evidence="2" key="2">
    <citation type="submission" date="2025-09" db="UniProtKB">
        <authorList>
            <consortium name="Ensembl"/>
        </authorList>
    </citation>
    <scope>IDENTIFICATION</scope>
</reference>
<dbReference type="Proteomes" id="UP000472273">
    <property type="component" value="Unplaced"/>
</dbReference>
<dbReference type="InterPro" id="IPR050588">
    <property type="entry name" value="WNK_Ser-Thr_kinase"/>
</dbReference>
<protein>
    <recommendedName>
        <fullName evidence="4">WNK lysine deficient protein kinase 2</fullName>
    </recommendedName>
</protein>
<accession>A0A670YJ05</accession>
<feature type="compositionally biased region" description="Polar residues" evidence="1">
    <location>
        <begin position="106"/>
        <end position="125"/>
    </location>
</feature>
<proteinExistence type="predicted"/>
<dbReference type="PANTHER" id="PTHR13902">
    <property type="entry name" value="SERINE/THREONINE-PROTEIN KINASE WNK WITH NO LYSINE -RELATED"/>
    <property type="match status" value="1"/>
</dbReference>
<evidence type="ECO:0000256" key="1">
    <source>
        <dbReference type="SAM" id="MobiDB-lite"/>
    </source>
</evidence>
<sequence>VYMYYSSNFIQENPMGKLGNCDVVSSSLTADQKDIAKRNEKENVNVLPEKGNKSQKDGSIDSNVKEAETPAKTIGRFSVISTQDELTLSSVHSLRYSAPPDVYLDNQPSSPDIKSSLRRVQTASSFDILYGKDSSDSGDESLPGKQVASPLSPQSSRLGNDNIKKTSCILQKSVKSSSQGLNSPNGHGSKIPTINVTSFHSQSSYVSSDNDSEFEDADMKKELQNLREKHMREITELQSQQKKEIEALYVRLGKPLPPNVGFLHSAPPSGRRRRTSKHKLKTGKLLNPVVQQLKTSSTSMFKSDSFLLTYMQ</sequence>